<keyword evidence="2 4" id="KW-0863">Zinc-finger</keyword>
<dbReference type="InterPro" id="IPR000571">
    <property type="entry name" value="Znf_CCCH"/>
</dbReference>
<evidence type="ECO:0000259" key="6">
    <source>
        <dbReference type="PROSITE" id="PS50103"/>
    </source>
</evidence>
<evidence type="ECO:0000313" key="8">
    <source>
        <dbReference type="Proteomes" id="UP000799776"/>
    </source>
</evidence>
<dbReference type="InterPro" id="IPR057654">
    <property type="entry name" value="Znf-CCCH_tandem"/>
</dbReference>
<name>A0A9P4I208_9PEZI</name>
<gene>
    <name evidence="7" type="ORF">K490DRAFT_61004</name>
</gene>
<dbReference type="Pfam" id="PF25540">
    <property type="entry name" value="DUF7923"/>
    <property type="match status" value="1"/>
</dbReference>
<feature type="compositionally biased region" description="Polar residues" evidence="5">
    <location>
        <begin position="340"/>
        <end position="355"/>
    </location>
</feature>
<evidence type="ECO:0000256" key="2">
    <source>
        <dbReference type="ARBA" id="ARBA00022771"/>
    </source>
</evidence>
<sequence>MENRLPASPGTSNSFVMQNYDPPAMQGLTHGMMNGMMNGIMNGSRTDAFYDLDARIQAFRRSDQERDSLLQDIVRQFEQLKVAHSEKCTDFENEVHARRRWQQQTQVLEYEVKAIRQRAESSSFILAIIDGDGAIFHDALLKAGSEGGSDAAHKLHTEIRKHVEELHDGPKPWSIVVHIYANLEGLGRKLTQVGIIKSPLELHTFARAFSLNQPLFNFIDVGSGKERADHKVKEHFRLFVSNFQCKHIVFGGCHDNGYLPNLDSYKHDKETAARITLLETTPIQLGFKALNFTTVQFSSVFRTDPLPEKATPPPMAPPVQAPVQVPIQPPAAPVVASPVTSNRSMTPVTTTPSATAGAQSSWASVGKAGAVEKTISIAPKKPLQRPHVLLNAYDQRIDPPLPKVERGALERFHATIKKQKYCNEYHLRGQCSLGSTCPYAHGAKLNQTDKLALQHKARNIPCSFLHDCRDVTCYYGHNCPYEDCTRYENCFFANTHGVDKQPRMKQYEDGTIDILG</sequence>
<dbReference type="PROSITE" id="PS50103">
    <property type="entry name" value="ZF_C3H1"/>
    <property type="match status" value="1"/>
</dbReference>
<keyword evidence="1 4" id="KW-0479">Metal-binding</keyword>
<dbReference type="AlphaFoldDB" id="A0A9P4I208"/>
<organism evidence="7 8">
    <name type="scientific">Saccharata proteae CBS 121410</name>
    <dbReference type="NCBI Taxonomy" id="1314787"/>
    <lineage>
        <taxon>Eukaryota</taxon>
        <taxon>Fungi</taxon>
        <taxon>Dikarya</taxon>
        <taxon>Ascomycota</taxon>
        <taxon>Pezizomycotina</taxon>
        <taxon>Dothideomycetes</taxon>
        <taxon>Dothideomycetes incertae sedis</taxon>
        <taxon>Botryosphaeriales</taxon>
        <taxon>Saccharataceae</taxon>
        <taxon>Saccharata</taxon>
    </lineage>
</organism>
<evidence type="ECO:0000256" key="1">
    <source>
        <dbReference type="ARBA" id="ARBA00022723"/>
    </source>
</evidence>
<feature type="region of interest" description="Disordered" evidence="5">
    <location>
        <begin position="334"/>
        <end position="355"/>
    </location>
</feature>
<evidence type="ECO:0000256" key="5">
    <source>
        <dbReference type="SAM" id="MobiDB-lite"/>
    </source>
</evidence>
<comment type="caution">
    <text evidence="7">The sequence shown here is derived from an EMBL/GenBank/DDBJ whole genome shotgun (WGS) entry which is preliminary data.</text>
</comment>
<dbReference type="PANTHER" id="PTHR37543:SF1">
    <property type="entry name" value="CCCH ZINC FINGER DNA BINDING PROTEIN (AFU_ORTHOLOGUE AFUA_5G12760)"/>
    <property type="match status" value="1"/>
</dbReference>
<evidence type="ECO:0000313" key="7">
    <source>
        <dbReference type="EMBL" id="KAF2091568.1"/>
    </source>
</evidence>
<dbReference type="SUPFAM" id="SSF90229">
    <property type="entry name" value="CCCH zinc finger"/>
    <property type="match status" value="1"/>
</dbReference>
<evidence type="ECO:0000256" key="4">
    <source>
        <dbReference type="PROSITE-ProRule" id="PRU00723"/>
    </source>
</evidence>
<keyword evidence="3 4" id="KW-0862">Zinc</keyword>
<feature type="zinc finger region" description="C3H1-type" evidence="4">
    <location>
        <begin position="416"/>
        <end position="444"/>
    </location>
</feature>
<proteinExistence type="predicted"/>
<keyword evidence="8" id="KW-1185">Reference proteome</keyword>
<reference evidence="7" key="1">
    <citation type="journal article" date="2020" name="Stud. Mycol.">
        <title>101 Dothideomycetes genomes: a test case for predicting lifestyles and emergence of pathogens.</title>
        <authorList>
            <person name="Haridas S."/>
            <person name="Albert R."/>
            <person name="Binder M."/>
            <person name="Bloem J."/>
            <person name="Labutti K."/>
            <person name="Salamov A."/>
            <person name="Andreopoulos B."/>
            <person name="Baker S."/>
            <person name="Barry K."/>
            <person name="Bills G."/>
            <person name="Bluhm B."/>
            <person name="Cannon C."/>
            <person name="Castanera R."/>
            <person name="Culley D."/>
            <person name="Daum C."/>
            <person name="Ezra D."/>
            <person name="Gonzalez J."/>
            <person name="Henrissat B."/>
            <person name="Kuo A."/>
            <person name="Liang C."/>
            <person name="Lipzen A."/>
            <person name="Lutzoni F."/>
            <person name="Magnuson J."/>
            <person name="Mondo S."/>
            <person name="Nolan M."/>
            <person name="Ohm R."/>
            <person name="Pangilinan J."/>
            <person name="Park H.-J."/>
            <person name="Ramirez L."/>
            <person name="Alfaro M."/>
            <person name="Sun H."/>
            <person name="Tritt A."/>
            <person name="Yoshinaga Y."/>
            <person name="Zwiers L.-H."/>
            <person name="Turgeon B."/>
            <person name="Goodwin S."/>
            <person name="Spatafora J."/>
            <person name="Crous P."/>
            <person name="Grigoriev I."/>
        </authorList>
    </citation>
    <scope>NUCLEOTIDE SEQUENCE</scope>
    <source>
        <strain evidence="7">CBS 121410</strain>
    </source>
</reference>
<dbReference type="Proteomes" id="UP000799776">
    <property type="component" value="Unassembled WGS sequence"/>
</dbReference>
<dbReference type="OrthoDB" id="2270193at2759"/>
<dbReference type="InterPro" id="IPR036855">
    <property type="entry name" value="Znf_CCCH_sf"/>
</dbReference>
<dbReference type="Gene3D" id="4.10.1000.10">
    <property type="entry name" value="Zinc finger, CCCH-type"/>
    <property type="match status" value="1"/>
</dbReference>
<dbReference type="Pfam" id="PF25543">
    <property type="entry name" value="zf-CCCH_tandem"/>
    <property type="match status" value="1"/>
</dbReference>
<dbReference type="Pfam" id="PF25542">
    <property type="entry name" value="zf-CCCH_12"/>
    <property type="match status" value="1"/>
</dbReference>
<feature type="domain" description="C3H1-type" evidence="6">
    <location>
        <begin position="416"/>
        <end position="444"/>
    </location>
</feature>
<protein>
    <recommendedName>
        <fullName evidence="6">C3H1-type domain-containing protein</fullName>
    </recommendedName>
</protein>
<dbReference type="EMBL" id="ML978711">
    <property type="protein sequence ID" value="KAF2091568.1"/>
    <property type="molecule type" value="Genomic_DNA"/>
</dbReference>
<accession>A0A9P4I208</accession>
<dbReference type="SMART" id="SM00356">
    <property type="entry name" value="ZnF_C3H1"/>
    <property type="match status" value="1"/>
</dbReference>
<evidence type="ECO:0000256" key="3">
    <source>
        <dbReference type="ARBA" id="ARBA00022833"/>
    </source>
</evidence>
<dbReference type="GO" id="GO:0008270">
    <property type="term" value="F:zinc ion binding"/>
    <property type="evidence" value="ECO:0007669"/>
    <property type="project" value="UniProtKB-KW"/>
</dbReference>
<dbReference type="InterPro" id="IPR057683">
    <property type="entry name" value="DUF7923"/>
</dbReference>
<dbReference type="PANTHER" id="PTHR37543">
    <property type="entry name" value="CCCH ZINC FINGER DNA BINDING PROTEIN (AFU_ORTHOLOGUE AFUA_5G12760)"/>
    <property type="match status" value="1"/>
</dbReference>